<dbReference type="EMBL" id="AORC01000007">
    <property type="protein sequence ID" value="EYT49737.1"/>
    <property type="molecule type" value="Genomic_DNA"/>
</dbReference>
<dbReference type="InterPro" id="IPR030395">
    <property type="entry name" value="GP_PDE_dom"/>
</dbReference>
<dbReference type="PROSITE" id="PS51704">
    <property type="entry name" value="GP_PDE"/>
    <property type="match status" value="1"/>
</dbReference>
<dbReference type="Pfam" id="PF03009">
    <property type="entry name" value="GDPD"/>
    <property type="match status" value="1"/>
</dbReference>
<accession>A0A022L1M6</accession>
<evidence type="ECO:0000313" key="10">
    <source>
        <dbReference type="EMBL" id="EYT49737.1"/>
    </source>
</evidence>
<evidence type="ECO:0000256" key="4">
    <source>
        <dbReference type="ARBA" id="ARBA00022801"/>
    </source>
</evidence>
<dbReference type="HOGENOM" id="CLU_030006_9_2_11"/>
<comment type="subcellular location">
    <subcellularLocation>
        <location evidence="1">Membrane</location>
    </subcellularLocation>
</comment>
<dbReference type="PANTHER" id="PTHR42758">
    <property type="entry name" value="PHOSPHATIDYLGLYCEROL PHOSPHOLIPASE C"/>
    <property type="match status" value="1"/>
</dbReference>
<dbReference type="GO" id="GO:0046475">
    <property type="term" value="P:glycerophospholipid catabolic process"/>
    <property type="evidence" value="ECO:0007669"/>
    <property type="project" value="TreeGrafter"/>
</dbReference>
<dbReference type="PANTHER" id="PTHR42758:SF2">
    <property type="entry name" value="PHOSPHATIDYLGLYCEROL PHOSPHOLIPASE C"/>
    <property type="match status" value="1"/>
</dbReference>
<dbReference type="AlphaFoldDB" id="A0A022L1M6"/>
<dbReference type="InterPro" id="IPR032160">
    <property type="entry name" value="DUF4996"/>
</dbReference>
<dbReference type="RefSeq" id="WP_017824906.1">
    <property type="nucleotide sequence ID" value="NZ_KB403093.1"/>
</dbReference>
<keyword evidence="11" id="KW-1185">Reference proteome</keyword>
<keyword evidence="3" id="KW-0812">Transmembrane</keyword>
<dbReference type="Proteomes" id="UP000019754">
    <property type="component" value="Unassembled WGS sequence"/>
</dbReference>
<reference evidence="10 11" key="1">
    <citation type="journal article" date="2013" name="Genome Announc.">
        <title>Draft genome sequence of an Actinobacterium, Brachybacterium muris strain UCD-AY4.</title>
        <authorList>
            <person name="Lo J.R."/>
            <person name="Lang J.M."/>
            <person name="Darling A.E."/>
            <person name="Eisen J.A."/>
            <person name="Coil D.A."/>
        </authorList>
    </citation>
    <scope>NUCLEOTIDE SEQUENCE [LARGE SCALE GENOMIC DNA]</scope>
    <source>
        <strain evidence="10 11">UCD-AY4</strain>
    </source>
</reference>
<dbReference type="InterPro" id="IPR052271">
    <property type="entry name" value="GDPD-Related"/>
</dbReference>
<feature type="region of interest" description="Disordered" evidence="8">
    <location>
        <begin position="1"/>
        <end position="23"/>
    </location>
</feature>
<dbReference type="Pfam" id="PF16387">
    <property type="entry name" value="DUF4996"/>
    <property type="match status" value="1"/>
</dbReference>
<keyword evidence="7" id="KW-0472">Membrane</keyword>
<evidence type="ECO:0000256" key="5">
    <source>
        <dbReference type="ARBA" id="ARBA00022989"/>
    </source>
</evidence>
<dbReference type="CDD" id="cd08566">
    <property type="entry name" value="GDPD_AtGDE_like"/>
    <property type="match status" value="1"/>
</dbReference>
<evidence type="ECO:0000313" key="11">
    <source>
        <dbReference type="Proteomes" id="UP000019754"/>
    </source>
</evidence>
<gene>
    <name evidence="10" type="ORF">D641_0106855</name>
</gene>
<dbReference type="GO" id="GO:0016020">
    <property type="term" value="C:membrane"/>
    <property type="evidence" value="ECO:0007669"/>
    <property type="project" value="UniProtKB-SubCell"/>
</dbReference>
<comment type="similarity">
    <text evidence="2">Belongs to the glycerophosphoryl diester phosphodiesterase family.</text>
</comment>
<dbReference type="SUPFAM" id="SSF51695">
    <property type="entry name" value="PLC-like phosphodiesterases"/>
    <property type="match status" value="1"/>
</dbReference>
<evidence type="ECO:0000256" key="7">
    <source>
        <dbReference type="ARBA" id="ARBA00023136"/>
    </source>
</evidence>
<dbReference type="STRING" id="1249481.D641_0106855"/>
<protein>
    <submittedName>
        <fullName evidence="10">Glycerophosphodiester phosphodiesterase</fullName>
    </submittedName>
</protein>
<comment type="caution">
    <text evidence="10">The sequence shown here is derived from an EMBL/GenBank/DDBJ whole genome shotgun (WGS) entry which is preliminary data.</text>
</comment>
<evidence type="ECO:0000256" key="8">
    <source>
        <dbReference type="SAM" id="MobiDB-lite"/>
    </source>
</evidence>
<dbReference type="InterPro" id="IPR017946">
    <property type="entry name" value="PLC-like_Pdiesterase_TIM-brl"/>
</dbReference>
<keyword evidence="4" id="KW-0378">Hydrolase</keyword>
<evidence type="ECO:0000259" key="9">
    <source>
        <dbReference type="PROSITE" id="PS51704"/>
    </source>
</evidence>
<sequence>MNTTPSLRAASAHPDPWGNRALGRPRFAPTNALLASRLNERSPLIAVHRGSGAGSIAENTAEAVKAALAQGADIVEIDVIASTDGDYFLFHNGYEAMHFGMDGDIRELSTAQMEELEYAWQSKADPPYGLARLDDVLRTFPGTILNIDRSWWYWETLLDHLATFGITDQLLLKAPVEEEALALLAAHPEPFPFLPIVKTPEELEQVLAMESVNTVAVELLAQSPSNPFADPECIRSLRERGIAVYLNALNLSNRVPLFCGWDDETSVLSHPDEGWGRLIALGADIVQTDWPALLRDYRDIG</sequence>
<evidence type="ECO:0000256" key="2">
    <source>
        <dbReference type="ARBA" id="ARBA00007277"/>
    </source>
</evidence>
<evidence type="ECO:0000256" key="1">
    <source>
        <dbReference type="ARBA" id="ARBA00004370"/>
    </source>
</evidence>
<dbReference type="GO" id="GO:0005737">
    <property type="term" value="C:cytoplasm"/>
    <property type="evidence" value="ECO:0007669"/>
    <property type="project" value="UniProtKB-ARBA"/>
</dbReference>
<keyword evidence="5" id="KW-1133">Transmembrane helix</keyword>
<organism evidence="10 11">
    <name type="scientific">Brachybacterium muris UCD-AY4</name>
    <dbReference type="NCBI Taxonomy" id="1249481"/>
    <lineage>
        <taxon>Bacteria</taxon>
        <taxon>Bacillati</taxon>
        <taxon>Actinomycetota</taxon>
        <taxon>Actinomycetes</taxon>
        <taxon>Micrococcales</taxon>
        <taxon>Dermabacteraceae</taxon>
        <taxon>Brachybacterium</taxon>
    </lineage>
</organism>
<dbReference type="Gene3D" id="3.20.20.190">
    <property type="entry name" value="Phosphatidylinositol (PI) phosphodiesterase"/>
    <property type="match status" value="1"/>
</dbReference>
<dbReference type="GO" id="GO:0008081">
    <property type="term" value="F:phosphoric diester hydrolase activity"/>
    <property type="evidence" value="ECO:0007669"/>
    <property type="project" value="InterPro"/>
</dbReference>
<keyword evidence="6" id="KW-0443">Lipid metabolism</keyword>
<proteinExistence type="inferred from homology"/>
<evidence type="ECO:0000256" key="6">
    <source>
        <dbReference type="ARBA" id="ARBA00023098"/>
    </source>
</evidence>
<evidence type="ECO:0000256" key="3">
    <source>
        <dbReference type="ARBA" id="ARBA00022692"/>
    </source>
</evidence>
<feature type="domain" description="GP-PDE" evidence="9">
    <location>
        <begin position="43"/>
        <end position="301"/>
    </location>
</feature>
<name>A0A022L1M6_9MICO</name>